<evidence type="ECO:0000256" key="9">
    <source>
        <dbReference type="ARBA" id="ARBA00023136"/>
    </source>
</evidence>
<keyword evidence="4" id="KW-0109">Calcium transport</keyword>
<evidence type="ECO:0000256" key="1">
    <source>
        <dbReference type="ARBA" id="ARBA00004141"/>
    </source>
</evidence>
<keyword evidence="5 10" id="KW-0812">Transmembrane</keyword>
<proteinExistence type="evidence at transcript level"/>
<comment type="similarity">
    <text evidence="2">Belongs to the MCU (TC 1.A.77) family.</text>
</comment>
<evidence type="ECO:0000256" key="4">
    <source>
        <dbReference type="ARBA" id="ARBA00022568"/>
    </source>
</evidence>
<keyword evidence="8" id="KW-0406">Ion transport</keyword>
<keyword evidence="9 10" id="KW-0472">Membrane</keyword>
<dbReference type="Pfam" id="PF04678">
    <property type="entry name" value="MCU"/>
    <property type="match status" value="1"/>
</dbReference>
<dbReference type="PANTHER" id="PTHR13462">
    <property type="entry name" value="CALCIUM UNIPORTER PROTEIN, MITOCHONDRIAL"/>
    <property type="match status" value="1"/>
</dbReference>
<comment type="subcellular location">
    <subcellularLocation>
        <location evidence="1">Membrane</location>
        <topology evidence="1">Multi-pass membrane protein</topology>
    </subcellularLocation>
</comment>
<organism evidence="12">
    <name type="scientific">Picea sitchensis</name>
    <name type="common">Sitka spruce</name>
    <name type="synonym">Pinus sitchensis</name>
    <dbReference type="NCBI Taxonomy" id="3332"/>
    <lineage>
        <taxon>Eukaryota</taxon>
        <taxon>Viridiplantae</taxon>
        <taxon>Streptophyta</taxon>
        <taxon>Embryophyta</taxon>
        <taxon>Tracheophyta</taxon>
        <taxon>Spermatophyta</taxon>
        <taxon>Pinopsida</taxon>
        <taxon>Pinidae</taxon>
        <taxon>Conifers I</taxon>
        <taxon>Pinales</taxon>
        <taxon>Pinaceae</taxon>
        <taxon>Picea</taxon>
    </lineage>
</organism>
<dbReference type="InterPro" id="IPR006769">
    <property type="entry name" value="MCU_C"/>
</dbReference>
<dbReference type="GO" id="GO:1990246">
    <property type="term" value="C:uniplex complex"/>
    <property type="evidence" value="ECO:0007669"/>
    <property type="project" value="TreeGrafter"/>
</dbReference>
<keyword evidence="6" id="KW-0106">Calcium</keyword>
<feature type="domain" description="Calcium uniporter protein C-terminal" evidence="11">
    <location>
        <begin position="112"/>
        <end position="271"/>
    </location>
</feature>
<feature type="transmembrane region" description="Helical" evidence="10">
    <location>
        <begin position="187"/>
        <end position="205"/>
    </location>
</feature>
<reference evidence="12" key="1">
    <citation type="submission" date="2010-04" db="EMBL/GenBank/DDBJ databases">
        <authorList>
            <person name="Reid K.E."/>
            <person name="Liao N."/>
            <person name="Chan S."/>
            <person name="Docking R."/>
            <person name="Taylor G."/>
            <person name="Moore R."/>
            <person name="Mayo M."/>
            <person name="Munro S."/>
            <person name="King J."/>
            <person name="Yanchuk A."/>
            <person name="Holt R."/>
            <person name="Jones S."/>
            <person name="Marra M."/>
            <person name="Ritland C.E."/>
            <person name="Ritland K."/>
            <person name="Bohlmann J."/>
        </authorList>
    </citation>
    <scope>NUCLEOTIDE SEQUENCE</scope>
    <source>
        <tissue evidence="12">Bud</tissue>
    </source>
</reference>
<protein>
    <recommendedName>
        <fullName evidence="11">Calcium uniporter protein C-terminal domain-containing protein</fullName>
    </recommendedName>
</protein>
<evidence type="ECO:0000256" key="5">
    <source>
        <dbReference type="ARBA" id="ARBA00022692"/>
    </source>
</evidence>
<evidence type="ECO:0000256" key="3">
    <source>
        <dbReference type="ARBA" id="ARBA00022448"/>
    </source>
</evidence>
<name>D5AAD1_PICSI</name>
<dbReference type="EMBL" id="BT123162">
    <property type="protein sequence ID" value="ADE76500.1"/>
    <property type="molecule type" value="mRNA"/>
</dbReference>
<sequence length="309" mass="35539">MAACRVLCSHTIRQIKQRYASPFCITSVGNRRGAGFNDCAERSPAISSLAHRKTTSTSNVKNIKLTVEETRRLLRAVSLEGLKAMLQENGRDFVSYRELLDMCKRWSFRESEEEAARTARELEEAGVVLNLRGRVYLKPDQVARAIGRVMPLALPSGDDPRIQELMQLSREKGIIDEKARKQVQMELCFGLGFLILQTAGLFRLTFWELSWDVMEPIAFHLTSFYMICGYAFFIVTCKDPTYEGWFMTRFRSKQKHLMRKAKFDLQRFTHLQNLFKSPTKAMDPTFPAAHSRGLLDLLDERDLRQNPSA</sequence>
<feature type="transmembrane region" description="Helical" evidence="10">
    <location>
        <begin position="217"/>
        <end position="237"/>
    </location>
</feature>
<dbReference type="PANTHER" id="PTHR13462:SF31">
    <property type="entry name" value="CALCIUM UNIPORTER PROTEIN 1, MITOCHONDRIAL"/>
    <property type="match status" value="1"/>
</dbReference>
<dbReference type="GO" id="GO:0015292">
    <property type="term" value="F:uniporter activity"/>
    <property type="evidence" value="ECO:0007669"/>
    <property type="project" value="TreeGrafter"/>
</dbReference>
<dbReference type="GO" id="GO:0036444">
    <property type="term" value="P:calcium import into the mitochondrion"/>
    <property type="evidence" value="ECO:0007669"/>
    <property type="project" value="TreeGrafter"/>
</dbReference>
<dbReference type="InterPro" id="IPR039055">
    <property type="entry name" value="MCU_fam"/>
</dbReference>
<evidence type="ECO:0000259" key="11">
    <source>
        <dbReference type="Pfam" id="PF04678"/>
    </source>
</evidence>
<accession>D5AAD1</accession>
<evidence type="ECO:0000256" key="8">
    <source>
        <dbReference type="ARBA" id="ARBA00023065"/>
    </source>
</evidence>
<dbReference type="OMA" id="FFIVTCK"/>
<evidence type="ECO:0000313" key="12">
    <source>
        <dbReference type="EMBL" id="ADE76500.1"/>
    </source>
</evidence>
<dbReference type="GO" id="GO:0051560">
    <property type="term" value="P:mitochondrial calcium ion homeostasis"/>
    <property type="evidence" value="ECO:0007669"/>
    <property type="project" value="InterPro"/>
</dbReference>
<evidence type="ECO:0000256" key="6">
    <source>
        <dbReference type="ARBA" id="ARBA00022837"/>
    </source>
</evidence>
<dbReference type="GO" id="GO:0005262">
    <property type="term" value="F:calcium channel activity"/>
    <property type="evidence" value="ECO:0007669"/>
    <property type="project" value="TreeGrafter"/>
</dbReference>
<evidence type="ECO:0000256" key="10">
    <source>
        <dbReference type="SAM" id="Phobius"/>
    </source>
</evidence>
<evidence type="ECO:0000256" key="7">
    <source>
        <dbReference type="ARBA" id="ARBA00022989"/>
    </source>
</evidence>
<dbReference type="AlphaFoldDB" id="D5AAD1"/>
<keyword evidence="3" id="KW-0813">Transport</keyword>
<evidence type="ECO:0000256" key="2">
    <source>
        <dbReference type="ARBA" id="ARBA00005653"/>
    </source>
</evidence>
<keyword evidence="7 10" id="KW-1133">Transmembrane helix</keyword>